<dbReference type="AlphaFoldDB" id="W7UAV1"/>
<comment type="caution">
    <text evidence="3">The sequence shown here is derived from an EMBL/GenBank/DDBJ whole genome shotgun (WGS) entry which is preliminary data.</text>
</comment>
<keyword evidence="2" id="KW-0732">Signal</keyword>
<proteinExistence type="predicted"/>
<feature type="signal peptide" evidence="2">
    <location>
        <begin position="1"/>
        <end position="20"/>
    </location>
</feature>
<keyword evidence="4" id="KW-1185">Reference proteome</keyword>
<accession>W7UAV1</accession>
<evidence type="ECO:0000256" key="2">
    <source>
        <dbReference type="SAM" id="SignalP"/>
    </source>
</evidence>
<dbReference type="EMBL" id="AZIL01000114">
    <property type="protein sequence ID" value="EWM29916.1"/>
    <property type="molecule type" value="Genomic_DNA"/>
</dbReference>
<feature type="compositionally biased region" description="Polar residues" evidence="1">
    <location>
        <begin position="86"/>
        <end position="107"/>
    </location>
</feature>
<feature type="region of interest" description="Disordered" evidence="1">
    <location>
        <begin position="72"/>
        <end position="114"/>
    </location>
</feature>
<gene>
    <name evidence="3" type="ORF">Naga_100035g31</name>
</gene>
<evidence type="ECO:0000313" key="4">
    <source>
        <dbReference type="Proteomes" id="UP000019335"/>
    </source>
</evidence>
<evidence type="ECO:0000256" key="1">
    <source>
        <dbReference type="SAM" id="MobiDB-lite"/>
    </source>
</evidence>
<evidence type="ECO:0000313" key="3">
    <source>
        <dbReference type="EMBL" id="EWM29916.1"/>
    </source>
</evidence>
<organism evidence="3 4">
    <name type="scientific">Nannochloropsis gaditana</name>
    <dbReference type="NCBI Taxonomy" id="72520"/>
    <lineage>
        <taxon>Eukaryota</taxon>
        <taxon>Sar</taxon>
        <taxon>Stramenopiles</taxon>
        <taxon>Ochrophyta</taxon>
        <taxon>Eustigmatophyceae</taxon>
        <taxon>Eustigmatales</taxon>
        <taxon>Monodopsidaceae</taxon>
        <taxon>Nannochloropsis</taxon>
    </lineage>
</organism>
<feature type="chain" id="PRO_5004901592" evidence="2">
    <location>
        <begin position="21"/>
        <end position="114"/>
    </location>
</feature>
<protein>
    <submittedName>
        <fullName evidence="3">Uncharacterized protein</fullName>
    </submittedName>
</protein>
<name>W7UAV1_9STRA</name>
<sequence>MEIDFLTFCILFFLASFLLAFVELAIKSTPISQEDYEKTYGIPPGLDDLDYQDGGWRYKSSGRLATKSEIERAGLVWPKTQPGRKGNTSGSRTNNAPEKQTNVADPSTNDKKIA</sequence>
<dbReference type="Proteomes" id="UP000019335">
    <property type="component" value="Chromosome 2"/>
</dbReference>
<reference evidence="3 4" key="1">
    <citation type="journal article" date="2014" name="Mol. Plant">
        <title>Chromosome Scale Genome Assembly and Transcriptome Profiling of Nannochloropsis gaditana in Nitrogen Depletion.</title>
        <authorList>
            <person name="Corteggiani Carpinelli E."/>
            <person name="Telatin A."/>
            <person name="Vitulo N."/>
            <person name="Forcato C."/>
            <person name="D'Angelo M."/>
            <person name="Schiavon R."/>
            <person name="Vezzi A."/>
            <person name="Giacometti G.M."/>
            <person name="Morosinotto T."/>
            <person name="Valle G."/>
        </authorList>
    </citation>
    <scope>NUCLEOTIDE SEQUENCE [LARGE SCALE GENOMIC DNA]</scope>
    <source>
        <strain evidence="3 4">B-31</strain>
    </source>
</reference>